<dbReference type="NCBIfam" id="NF041874">
    <property type="entry name" value="EPS_EpsC"/>
    <property type="match status" value="1"/>
</dbReference>
<dbReference type="STRING" id="690879.TSACC_114"/>
<dbReference type="InterPro" id="IPR045304">
    <property type="entry name" value="LbH_SAT"/>
</dbReference>
<evidence type="ECO:0000256" key="2">
    <source>
        <dbReference type="ARBA" id="ARBA00022679"/>
    </source>
</evidence>
<dbReference type="FunCoup" id="A0A146G3R0">
    <property type="interactions" value="401"/>
</dbReference>
<dbReference type="OrthoDB" id="9801456at2"/>
<dbReference type="SUPFAM" id="SSF51161">
    <property type="entry name" value="Trimeric LpxA-like enzymes"/>
    <property type="match status" value="1"/>
</dbReference>
<dbReference type="RefSeq" id="WP_084400067.1">
    <property type="nucleotide sequence ID" value="NZ_BDCO01000001.1"/>
</dbReference>
<evidence type="ECO:0000256" key="1">
    <source>
        <dbReference type="ARBA" id="ARBA00022605"/>
    </source>
</evidence>
<dbReference type="PANTHER" id="PTHR42811">
    <property type="entry name" value="SERINE ACETYLTRANSFERASE"/>
    <property type="match status" value="1"/>
</dbReference>
<dbReference type="InterPro" id="IPR053376">
    <property type="entry name" value="Serine_acetyltransferase"/>
</dbReference>
<dbReference type="InterPro" id="IPR011004">
    <property type="entry name" value="Trimer_LpxA-like_sf"/>
</dbReference>
<evidence type="ECO:0000313" key="5">
    <source>
        <dbReference type="Proteomes" id="UP000076023"/>
    </source>
</evidence>
<dbReference type="InterPro" id="IPR042122">
    <property type="entry name" value="Ser_AcTrfase_N_sf"/>
</dbReference>
<reference evidence="5" key="1">
    <citation type="journal article" date="2017" name="Genome Announc.">
        <title>Draft Genome Sequence of Terrimicrobium sacchariphilum NM-5T, a Facultative Anaerobic Soil Bacterium of the Class Spartobacteria.</title>
        <authorList>
            <person name="Qiu Y.L."/>
            <person name="Tourlousse D.M."/>
            <person name="Matsuura N."/>
            <person name="Ohashi A."/>
            <person name="Sekiguchi Y."/>
        </authorList>
    </citation>
    <scope>NUCLEOTIDE SEQUENCE [LARGE SCALE GENOMIC DNA]</scope>
    <source>
        <strain evidence="5">NM-5</strain>
    </source>
</reference>
<comment type="caution">
    <text evidence="4">The sequence shown here is derived from an EMBL/GenBank/DDBJ whole genome shotgun (WGS) entry which is preliminary data.</text>
</comment>
<dbReference type="Proteomes" id="UP000076023">
    <property type="component" value="Unassembled WGS sequence"/>
</dbReference>
<keyword evidence="3" id="KW-0012">Acyltransferase</keyword>
<protein>
    <submittedName>
        <fullName evidence="4">Serine O-acetyltransferase</fullName>
    </submittedName>
</protein>
<dbReference type="EMBL" id="BDCO01000001">
    <property type="protein sequence ID" value="GAT31466.1"/>
    <property type="molecule type" value="Genomic_DNA"/>
</dbReference>
<evidence type="ECO:0000313" key="4">
    <source>
        <dbReference type="EMBL" id="GAT31466.1"/>
    </source>
</evidence>
<sequence length="322" mass="35225">MEPSTPFLRQEADLGSAPTLPFHPVVPALLASYENVGGLNNRDAHNMPSKRAVALVCEDLLQLLFPGFHDEDAVHNSSLLDLTNERVHRVVHRLEDQVRKGVRVGNPKKPTGRTPAIIEGFFKAIPEVRELLRTDIESAYEGDPSALSREEILLSFPGIEAIAIQRLAHLLFKARVPLVPRLMTEWAHGRTGIDIHPGASIGSHFFIDHGTGVVIGETCTIGNHVKLYHGVTLGARSFAKDGEGHIIKGGKRHPDVHDNVTIYPNSTILGGETVIGANSTIGANVFLLQSVPANSLVIYEEKQLSILDKLARRIPHALEWSI</sequence>
<gene>
    <name evidence="4" type="ORF">TSACC_114</name>
</gene>
<keyword evidence="5" id="KW-1185">Reference proteome</keyword>
<name>A0A146G3R0_TERSA</name>
<dbReference type="GO" id="GO:0008652">
    <property type="term" value="P:amino acid biosynthetic process"/>
    <property type="evidence" value="ECO:0007669"/>
    <property type="project" value="UniProtKB-KW"/>
</dbReference>
<dbReference type="CDD" id="cd03354">
    <property type="entry name" value="LbH_SAT"/>
    <property type="match status" value="1"/>
</dbReference>
<accession>A0A146G3R0</accession>
<dbReference type="AlphaFoldDB" id="A0A146G3R0"/>
<evidence type="ECO:0000256" key="3">
    <source>
        <dbReference type="ARBA" id="ARBA00023315"/>
    </source>
</evidence>
<dbReference type="Gene3D" id="2.160.10.10">
    <property type="entry name" value="Hexapeptide repeat proteins"/>
    <property type="match status" value="1"/>
</dbReference>
<keyword evidence="2 4" id="KW-0808">Transferase</keyword>
<keyword evidence="1" id="KW-0028">Amino-acid biosynthesis</keyword>
<dbReference type="InParanoid" id="A0A146G3R0"/>
<dbReference type="GO" id="GO:0016746">
    <property type="term" value="F:acyltransferase activity"/>
    <property type="evidence" value="ECO:0007669"/>
    <property type="project" value="UniProtKB-KW"/>
</dbReference>
<dbReference type="Gene3D" id="1.10.3130.10">
    <property type="entry name" value="serine acetyltransferase, domain 1"/>
    <property type="match status" value="1"/>
</dbReference>
<organism evidence="4 5">
    <name type="scientific">Terrimicrobium sacchariphilum</name>
    <dbReference type="NCBI Taxonomy" id="690879"/>
    <lineage>
        <taxon>Bacteria</taxon>
        <taxon>Pseudomonadati</taxon>
        <taxon>Verrucomicrobiota</taxon>
        <taxon>Terrimicrobiia</taxon>
        <taxon>Terrimicrobiales</taxon>
        <taxon>Terrimicrobiaceae</taxon>
        <taxon>Terrimicrobium</taxon>
    </lineage>
</organism>
<proteinExistence type="predicted"/>